<feature type="domain" description="HTH tetR-type" evidence="5">
    <location>
        <begin position="5"/>
        <end position="65"/>
    </location>
</feature>
<evidence type="ECO:0000313" key="7">
    <source>
        <dbReference type="Proteomes" id="UP000605992"/>
    </source>
</evidence>
<sequence length="197" mass="21250">MVRAGLTTDRVVEAAADMADDVGFENVTLSAMARRFGVKDASLYSHVKNLKDLRERVALLAADEWAARIAAALAGRAGKDALIAFAGAYRTFAVDHPGRYAATFMQLDPAVLAGSTAHRRILELTSSLLLAYGLAEPDLTDAVRLLRSTFHGYASLEAIGAFGHPRDIEASWERALHALHFTLENWASSDPSRAARG</sequence>
<evidence type="ECO:0000256" key="3">
    <source>
        <dbReference type="ARBA" id="ARBA00023163"/>
    </source>
</evidence>
<proteinExistence type="predicted"/>
<dbReference type="Gene3D" id="1.10.10.60">
    <property type="entry name" value="Homeodomain-like"/>
    <property type="match status" value="1"/>
</dbReference>
<dbReference type="AlphaFoldDB" id="A0A8J3UUE5"/>
<evidence type="ECO:0000256" key="1">
    <source>
        <dbReference type="ARBA" id="ARBA00023015"/>
    </source>
</evidence>
<evidence type="ECO:0000256" key="2">
    <source>
        <dbReference type="ARBA" id="ARBA00023125"/>
    </source>
</evidence>
<dbReference type="GO" id="GO:0003677">
    <property type="term" value="F:DNA binding"/>
    <property type="evidence" value="ECO:0007669"/>
    <property type="project" value="UniProtKB-UniRule"/>
</dbReference>
<protein>
    <submittedName>
        <fullName evidence="6">Transcriptional regulator</fullName>
    </submittedName>
</protein>
<reference evidence="6" key="1">
    <citation type="submission" date="2021-01" db="EMBL/GenBank/DDBJ databases">
        <title>Whole genome shotgun sequence of Planotetraspora thailandica NBRC 104271.</title>
        <authorList>
            <person name="Komaki H."/>
            <person name="Tamura T."/>
        </authorList>
    </citation>
    <scope>NUCLEOTIDE SEQUENCE</scope>
    <source>
        <strain evidence="6">NBRC 104271</strain>
    </source>
</reference>
<name>A0A8J3UUE5_9ACTN</name>
<dbReference type="Gene3D" id="1.10.357.10">
    <property type="entry name" value="Tetracycline Repressor, domain 2"/>
    <property type="match status" value="1"/>
</dbReference>
<dbReference type="InterPro" id="IPR036271">
    <property type="entry name" value="Tet_transcr_reg_TetR-rel_C_sf"/>
</dbReference>
<dbReference type="SUPFAM" id="SSF48498">
    <property type="entry name" value="Tetracyclin repressor-like, C-terminal domain"/>
    <property type="match status" value="1"/>
</dbReference>
<dbReference type="PROSITE" id="PS50977">
    <property type="entry name" value="HTH_TETR_2"/>
    <property type="match status" value="1"/>
</dbReference>
<dbReference type="Proteomes" id="UP000605992">
    <property type="component" value="Unassembled WGS sequence"/>
</dbReference>
<dbReference type="RefSeq" id="WP_203942461.1">
    <property type="nucleotide sequence ID" value="NZ_BOOR01000004.1"/>
</dbReference>
<evidence type="ECO:0000313" key="6">
    <source>
        <dbReference type="EMBL" id="GII52183.1"/>
    </source>
</evidence>
<dbReference type="InterPro" id="IPR009057">
    <property type="entry name" value="Homeodomain-like_sf"/>
</dbReference>
<dbReference type="SUPFAM" id="SSF46689">
    <property type="entry name" value="Homeodomain-like"/>
    <property type="match status" value="1"/>
</dbReference>
<comment type="caution">
    <text evidence="6">The sequence shown here is derived from an EMBL/GenBank/DDBJ whole genome shotgun (WGS) entry which is preliminary data.</text>
</comment>
<gene>
    <name evidence="6" type="ORF">Pth03_05720</name>
</gene>
<evidence type="ECO:0000256" key="4">
    <source>
        <dbReference type="PROSITE-ProRule" id="PRU00335"/>
    </source>
</evidence>
<evidence type="ECO:0000259" key="5">
    <source>
        <dbReference type="PROSITE" id="PS50977"/>
    </source>
</evidence>
<keyword evidence="3" id="KW-0804">Transcription</keyword>
<keyword evidence="7" id="KW-1185">Reference proteome</keyword>
<dbReference type="Pfam" id="PF13305">
    <property type="entry name" value="TetR_C_33"/>
    <property type="match status" value="1"/>
</dbReference>
<organism evidence="6 7">
    <name type="scientific">Planotetraspora thailandica</name>
    <dbReference type="NCBI Taxonomy" id="487172"/>
    <lineage>
        <taxon>Bacteria</taxon>
        <taxon>Bacillati</taxon>
        <taxon>Actinomycetota</taxon>
        <taxon>Actinomycetes</taxon>
        <taxon>Streptosporangiales</taxon>
        <taxon>Streptosporangiaceae</taxon>
        <taxon>Planotetraspora</taxon>
    </lineage>
</organism>
<feature type="DNA-binding region" description="H-T-H motif" evidence="4">
    <location>
        <begin position="28"/>
        <end position="47"/>
    </location>
</feature>
<keyword evidence="2 4" id="KW-0238">DNA-binding</keyword>
<dbReference type="InterPro" id="IPR001647">
    <property type="entry name" value="HTH_TetR"/>
</dbReference>
<dbReference type="EMBL" id="BOOR01000004">
    <property type="protein sequence ID" value="GII52183.1"/>
    <property type="molecule type" value="Genomic_DNA"/>
</dbReference>
<dbReference type="InterPro" id="IPR025996">
    <property type="entry name" value="MT1864/Rv1816-like_C"/>
</dbReference>
<accession>A0A8J3UUE5</accession>
<keyword evidence="1" id="KW-0805">Transcription regulation</keyword>